<sequence>MLDEGAALAATAEIDNISWREGDSYHLDTLDLPALDLVTMGASFHWTDRTTLLDELDQRLTPASAVVLANGGPQPPPPHRPGTTSSPQGAPPTSVRSAAPAPSPTSDTSCRML</sequence>
<feature type="compositionally biased region" description="Polar residues" evidence="1">
    <location>
        <begin position="104"/>
        <end position="113"/>
    </location>
</feature>
<dbReference type="Gene3D" id="3.40.50.150">
    <property type="entry name" value="Vaccinia Virus protein VP39"/>
    <property type="match status" value="1"/>
</dbReference>
<comment type="caution">
    <text evidence="2">The sequence shown here is derived from an EMBL/GenBank/DDBJ whole genome shotgun (WGS) entry which is preliminary data.</text>
</comment>
<reference evidence="2 3" key="1">
    <citation type="submission" date="2024-10" db="EMBL/GenBank/DDBJ databases">
        <title>The Natural Products Discovery Center: Release of the First 8490 Sequenced Strains for Exploring Actinobacteria Biosynthetic Diversity.</title>
        <authorList>
            <person name="Kalkreuter E."/>
            <person name="Kautsar S.A."/>
            <person name="Yang D."/>
            <person name="Bader C.D."/>
            <person name="Teijaro C.N."/>
            <person name="Fluegel L."/>
            <person name="Davis C.M."/>
            <person name="Simpson J.R."/>
            <person name="Lauterbach L."/>
            <person name="Steele A.D."/>
            <person name="Gui C."/>
            <person name="Meng S."/>
            <person name="Li G."/>
            <person name="Viehrig K."/>
            <person name="Ye F."/>
            <person name="Su P."/>
            <person name="Kiefer A.F."/>
            <person name="Nichols A."/>
            <person name="Cepeda A.J."/>
            <person name="Yan W."/>
            <person name="Fan B."/>
            <person name="Jiang Y."/>
            <person name="Adhikari A."/>
            <person name="Zheng C.-J."/>
            <person name="Schuster L."/>
            <person name="Cowan T.M."/>
            <person name="Smanski M.J."/>
            <person name="Chevrette M.G."/>
            <person name="De Carvalho L.P.S."/>
            <person name="Shen B."/>
        </authorList>
    </citation>
    <scope>NUCLEOTIDE SEQUENCE [LARGE SCALE GENOMIC DNA]</scope>
    <source>
        <strain evidence="2 3">NPDC004045</strain>
    </source>
</reference>
<name>A0ABW6PWC0_9NOCA</name>
<dbReference type="RefSeq" id="WP_280306928.1">
    <property type="nucleotide sequence ID" value="NZ_JBIAMX010000025.1"/>
</dbReference>
<accession>A0ABW6PWC0</accession>
<protein>
    <recommendedName>
        <fullName evidence="4">Methyltransferase type 11 domain-containing protein</fullName>
    </recommendedName>
</protein>
<keyword evidence="3" id="KW-1185">Reference proteome</keyword>
<dbReference type="Proteomes" id="UP001601444">
    <property type="component" value="Unassembled WGS sequence"/>
</dbReference>
<evidence type="ECO:0000313" key="2">
    <source>
        <dbReference type="EMBL" id="MFF0546727.1"/>
    </source>
</evidence>
<evidence type="ECO:0000313" key="3">
    <source>
        <dbReference type="Proteomes" id="UP001601444"/>
    </source>
</evidence>
<feature type="region of interest" description="Disordered" evidence="1">
    <location>
        <begin position="67"/>
        <end position="113"/>
    </location>
</feature>
<evidence type="ECO:0008006" key="4">
    <source>
        <dbReference type="Google" id="ProtNLM"/>
    </source>
</evidence>
<dbReference type="SUPFAM" id="SSF53335">
    <property type="entry name" value="S-adenosyl-L-methionine-dependent methyltransferases"/>
    <property type="match status" value="1"/>
</dbReference>
<dbReference type="EMBL" id="JBIAMX010000025">
    <property type="protein sequence ID" value="MFF0546727.1"/>
    <property type="molecule type" value="Genomic_DNA"/>
</dbReference>
<gene>
    <name evidence="2" type="ORF">ACFYTF_28215</name>
</gene>
<dbReference type="InterPro" id="IPR029063">
    <property type="entry name" value="SAM-dependent_MTases_sf"/>
</dbReference>
<evidence type="ECO:0000256" key="1">
    <source>
        <dbReference type="SAM" id="MobiDB-lite"/>
    </source>
</evidence>
<organism evidence="2 3">
    <name type="scientific">Nocardia thailandica</name>
    <dbReference type="NCBI Taxonomy" id="257275"/>
    <lineage>
        <taxon>Bacteria</taxon>
        <taxon>Bacillati</taxon>
        <taxon>Actinomycetota</taxon>
        <taxon>Actinomycetes</taxon>
        <taxon>Mycobacteriales</taxon>
        <taxon>Nocardiaceae</taxon>
        <taxon>Nocardia</taxon>
    </lineage>
</organism>
<proteinExistence type="predicted"/>